<gene>
    <name evidence="1" type="ORF">BTN50_1042</name>
</gene>
<reference evidence="2" key="1">
    <citation type="submission" date="2017-04" db="EMBL/GenBank/DDBJ databases">
        <title>Genome evolution of the luminous symbionts of deep sea anglerfish.</title>
        <authorList>
            <person name="Hendry T.A."/>
        </authorList>
    </citation>
    <scope>NUCLEOTIDE SEQUENCE [LARGE SCALE GENOMIC DNA]</scope>
</reference>
<dbReference type="EMBL" id="CP020660">
    <property type="protein sequence ID" value="ATF09545.1"/>
    <property type="molecule type" value="Genomic_DNA"/>
</dbReference>
<proteinExistence type="predicted"/>
<organism evidence="1 2">
    <name type="scientific">Candidatus Enterovibrio altilux</name>
    <dbReference type="NCBI Taxonomy" id="1927128"/>
    <lineage>
        <taxon>Bacteria</taxon>
        <taxon>Pseudomonadati</taxon>
        <taxon>Pseudomonadota</taxon>
        <taxon>Gammaproteobacteria</taxon>
        <taxon>Vibrionales</taxon>
        <taxon>Vibrionaceae</taxon>
        <taxon>Enterovibrio</taxon>
    </lineage>
</organism>
<dbReference type="KEGG" id="elux:BTN50_1042"/>
<name>A0A291B968_9GAMM</name>
<dbReference type="AlphaFoldDB" id="A0A291B968"/>
<protein>
    <submittedName>
        <fullName evidence="1">Uncharacterized protein</fullName>
    </submittedName>
</protein>
<evidence type="ECO:0000313" key="2">
    <source>
        <dbReference type="Proteomes" id="UP000218160"/>
    </source>
</evidence>
<sequence>MIEKLDVSKAMVLPHKMQVMASESVLGRAASSQVKIVVEDIAIAVPKESGVIIGIF</sequence>
<keyword evidence="2" id="KW-1185">Reference proteome</keyword>
<evidence type="ECO:0000313" key="1">
    <source>
        <dbReference type="EMBL" id="ATF09545.1"/>
    </source>
</evidence>
<accession>A0A291B968</accession>
<dbReference type="Proteomes" id="UP000218160">
    <property type="component" value="Chromosome 1"/>
</dbReference>